<dbReference type="Gene3D" id="1.25.40.10">
    <property type="entry name" value="Tetratricopeptide repeat domain"/>
    <property type="match status" value="1"/>
</dbReference>
<protein>
    <submittedName>
        <fullName evidence="3">Uncharacterized protein</fullName>
    </submittedName>
</protein>
<dbReference type="Proteomes" id="UP000214646">
    <property type="component" value="Unassembled WGS sequence"/>
</dbReference>
<keyword evidence="2" id="KW-1133">Transmembrane helix</keyword>
<comment type="caution">
    <text evidence="3">The sequence shown here is derived from an EMBL/GenBank/DDBJ whole genome shotgun (WGS) entry which is preliminary data.</text>
</comment>
<feature type="transmembrane region" description="Helical" evidence="2">
    <location>
        <begin position="341"/>
        <end position="363"/>
    </location>
</feature>
<evidence type="ECO:0000256" key="1">
    <source>
        <dbReference type="SAM" id="MobiDB-lite"/>
    </source>
</evidence>
<feature type="transmembrane region" description="Helical" evidence="2">
    <location>
        <begin position="156"/>
        <end position="181"/>
    </location>
</feature>
<reference evidence="4" key="1">
    <citation type="submission" date="2017-06" db="EMBL/GenBank/DDBJ databases">
        <title>Genome analysis of Fimbriiglobus ruber SP5, the first member of the order Planctomycetales with confirmed chitinolytic capability.</title>
        <authorList>
            <person name="Ravin N.V."/>
            <person name="Rakitin A.L."/>
            <person name="Ivanova A.A."/>
            <person name="Beletsky A.V."/>
            <person name="Kulichevskaya I.S."/>
            <person name="Mardanov A.V."/>
            <person name="Dedysh S.N."/>
        </authorList>
    </citation>
    <scope>NUCLEOTIDE SEQUENCE [LARGE SCALE GENOMIC DNA]</scope>
    <source>
        <strain evidence="4">SP5</strain>
    </source>
</reference>
<feature type="region of interest" description="Disordered" evidence="1">
    <location>
        <begin position="518"/>
        <end position="538"/>
    </location>
</feature>
<accession>A0A225DXK2</accession>
<keyword evidence="4" id="KW-1185">Reference proteome</keyword>
<dbReference type="EMBL" id="NIDE01000004">
    <property type="protein sequence ID" value="OWK43258.1"/>
    <property type="molecule type" value="Genomic_DNA"/>
</dbReference>
<feature type="transmembrane region" description="Helical" evidence="2">
    <location>
        <begin position="101"/>
        <end position="126"/>
    </location>
</feature>
<evidence type="ECO:0000313" key="3">
    <source>
        <dbReference type="EMBL" id="OWK43258.1"/>
    </source>
</evidence>
<keyword evidence="2" id="KW-0812">Transmembrane</keyword>
<proteinExistence type="predicted"/>
<feature type="transmembrane region" description="Helical" evidence="2">
    <location>
        <begin position="284"/>
        <end position="307"/>
    </location>
</feature>
<dbReference type="InterPro" id="IPR011990">
    <property type="entry name" value="TPR-like_helical_dom_sf"/>
</dbReference>
<evidence type="ECO:0000313" key="4">
    <source>
        <dbReference type="Proteomes" id="UP000214646"/>
    </source>
</evidence>
<evidence type="ECO:0000256" key="2">
    <source>
        <dbReference type="SAM" id="Phobius"/>
    </source>
</evidence>
<name>A0A225DXK2_9BACT</name>
<gene>
    <name evidence="3" type="ORF">FRUB_02857</name>
</gene>
<dbReference type="AlphaFoldDB" id="A0A225DXK2"/>
<organism evidence="3 4">
    <name type="scientific">Fimbriiglobus ruber</name>
    <dbReference type="NCBI Taxonomy" id="1908690"/>
    <lineage>
        <taxon>Bacteria</taxon>
        <taxon>Pseudomonadati</taxon>
        <taxon>Planctomycetota</taxon>
        <taxon>Planctomycetia</taxon>
        <taxon>Gemmatales</taxon>
        <taxon>Gemmataceae</taxon>
        <taxon>Fimbriiglobus</taxon>
    </lineage>
</organism>
<dbReference type="SUPFAM" id="SSF48452">
    <property type="entry name" value="TPR-like"/>
    <property type="match status" value="1"/>
</dbReference>
<keyword evidence="2" id="KW-0472">Membrane</keyword>
<feature type="transmembrane region" description="Helical" evidence="2">
    <location>
        <begin position="252"/>
        <end position="272"/>
    </location>
</feature>
<sequence>MGTAARKVREWAAPTVLVGIAFLLGLSTARNADVWSHLASGRDAVSGLWTGLHALSCLANAVMFLTFSTLGGPGLVVGKAFVVAATAAVMAGAGATSRTVVGVLLAVFALGAWLPLNPICVSYLFVAITLSALDRLQSGDAIGGWGRRPWSHWTSFLAYIVWANADVWCLLGVALVGMHAVARSVARVARGEPFDWEPWRLFALLAAASACGPIPWHVSTVAREFGHQLTNADPALSPFRADFARGLRDRQLLGAVPAAAFWLLVGIGLLSFRQVEKGKAWVRFVPWIGLFLASAFDVRFAPFFVVVGGATLARNIRDTYVDASGDSAVETPMSRGDRLRAVIRASVFGTTAAGLLAAAWAGWLQSLPSERRNWTVEADPSLVRAADEVNRWYSTGALKANQRTVFFAQEAEDVFSWFAPAVGVSGPDSQRATGAERVRDAILLVERGSTGELADASVGCIVVSDPNRVPFAVALRNLNAFTEKWTLAHLRGRVAVFVRAGSGIESVNLTSRAYDPVTADRAPDKGEPAVTTPPQWSDPFVVPRPSRSIDRDESVTYLIHEETTRGRRMVGAAERFLAILAASVVGAPGCGPVGWAVDQRATILAVSGGNVPDPSRGPPPVAFGRFVAFLMLTDVSADHYLAVRAARRGVAAAPRDPGAYAALGEAYLYLLSDPLESNWGGDFPAIRRLRRVQAAAAFRQALVLDPGLSSAHFGLAQVYFEQQFLDLAAVEFSSFEQSARGAGQSPVHMAELARAVEAARQQVEANAANLSVLDRARLAERNGLQGMALDALLQSDVAAFGSAGIALEMDLLLAAGRADEARAWLAPEHRNALGGSVYDWLRVQTAAAAGDYAGATAVLRAQVETATPGAGQPISGAEFWAGADLVRKNVAKQPNGRQKVLTVLASLFGGLSGYGGQLAFESQTKTEAYLLLAVLALEQGDMTACAAHLESARSLWENIDKSGERFPSPARTVVRQMTSLIHR</sequence>